<feature type="compositionally biased region" description="Low complexity" evidence="1">
    <location>
        <begin position="662"/>
        <end position="681"/>
    </location>
</feature>
<feature type="region of interest" description="Disordered" evidence="1">
    <location>
        <begin position="649"/>
        <end position="751"/>
    </location>
</feature>
<evidence type="ECO:0000256" key="1">
    <source>
        <dbReference type="SAM" id="MobiDB-lite"/>
    </source>
</evidence>
<protein>
    <recommendedName>
        <fullName evidence="4">PH domain-containing protein</fullName>
    </recommendedName>
</protein>
<proteinExistence type="predicted"/>
<feature type="region of interest" description="Disordered" evidence="1">
    <location>
        <begin position="445"/>
        <end position="559"/>
    </location>
</feature>
<feature type="compositionally biased region" description="Polar residues" evidence="1">
    <location>
        <begin position="687"/>
        <end position="704"/>
    </location>
</feature>
<feature type="compositionally biased region" description="Basic and acidic residues" evidence="1">
    <location>
        <begin position="84"/>
        <end position="94"/>
    </location>
</feature>
<dbReference type="AlphaFoldDB" id="A0AAW0EWX3"/>
<feature type="compositionally biased region" description="Low complexity" evidence="1">
    <location>
        <begin position="339"/>
        <end position="357"/>
    </location>
</feature>
<evidence type="ECO:0008006" key="4">
    <source>
        <dbReference type="Google" id="ProtNLM"/>
    </source>
</evidence>
<dbReference type="EMBL" id="JAECZO010000105">
    <property type="protein sequence ID" value="KAK7197414.1"/>
    <property type="molecule type" value="Genomic_DNA"/>
</dbReference>
<accession>A0AAW0EWX3</accession>
<dbReference type="Proteomes" id="UP001430356">
    <property type="component" value="Unassembled WGS sequence"/>
</dbReference>
<feature type="region of interest" description="Disordered" evidence="1">
    <location>
        <begin position="24"/>
        <end position="106"/>
    </location>
</feature>
<feature type="compositionally biased region" description="Gly residues" evidence="1">
    <location>
        <begin position="263"/>
        <end position="275"/>
    </location>
</feature>
<feature type="compositionally biased region" description="Pro residues" evidence="1">
    <location>
        <begin position="448"/>
        <end position="458"/>
    </location>
</feature>
<feature type="compositionally biased region" description="Pro residues" evidence="1">
    <location>
        <begin position="505"/>
        <end position="519"/>
    </location>
</feature>
<reference evidence="2 3" key="1">
    <citation type="journal article" date="2021" name="MBio">
        <title>A New Model Trypanosomatid, Novymonas esmeraldas: Genomic Perception of Its 'Candidatus Pandoraea novymonadis' Endosymbiont.</title>
        <authorList>
            <person name="Zakharova A."/>
            <person name="Saura A."/>
            <person name="Butenko A."/>
            <person name="Podesvova L."/>
            <person name="Warmusova S."/>
            <person name="Kostygov A.Y."/>
            <person name="Nenarokova A."/>
            <person name="Lukes J."/>
            <person name="Opperdoes F.R."/>
            <person name="Yurchenko V."/>
        </authorList>
    </citation>
    <scope>NUCLEOTIDE SEQUENCE [LARGE SCALE GENOMIC DNA]</scope>
    <source>
        <strain evidence="2 3">E262AT.01</strain>
    </source>
</reference>
<feature type="region of interest" description="Disordered" evidence="1">
    <location>
        <begin position="139"/>
        <end position="361"/>
    </location>
</feature>
<feature type="compositionally biased region" description="Low complexity" evidence="1">
    <location>
        <begin position="249"/>
        <end position="262"/>
    </location>
</feature>
<feature type="region of interest" description="Disordered" evidence="1">
    <location>
        <begin position="603"/>
        <end position="635"/>
    </location>
</feature>
<gene>
    <name evidence="2" type="ORF">NESM_000689700</name>
</gene>
<feature type="compositionally biased region" description="Low complexity" evidence="1">
    <location>
        <begin position="314"/>
        <end position="325"/>
    </location>
</feature>
<feature type="compositionally biased region" description="Basic and acidic residues" evidence="1">
    <location>
        <begin position="304"/>
        <end position="313"/>
    </location>
</feature>
<sequence length="959" mass="99085">MSHAAADTAVSDSIAYLQDFVSRSSLPTPSHASTPRHGVSTTGPLPRGSSAGGRRSSSDASLLDGHSSGVRLSAASGGPQHGSRIGDWRARTGADRPSSATPLRETGMRSVHASLHGGDTSAHDTSLLYRSRVTTALSSPSIRGAHEDTRGRPPLPSAVRSAVDGAAAAPEPSSMFRYGGRTTPSAAPPALTRHGVVSHGSTSSSTGGPPTWERVSRLASSPPLFRPTAAAPRPAAEWRRSSAPPPPAASRHAPSPSSLLWGWGDGGNDGGGRGGEAVAWPSSVEGVYAPRPAPPAAGASAAYEEVKEEREAARSLSSAPRLLPQRRPPLAPTGGGDSSGVSAAVAGAGRRPPASADLPTAGDATEEHAAAICRIAHYLKDYYAREADETTRGVESLSVEDVAGLAQCFYIDLYRTVRQARRAAGLETSSFLAEEDPVDDVIASVAVAPPPAPPPPPLQQERRDGRVAGTSSRPPPHDVAATLGSHQVGGGGEGQHSWEDAEVQLPPPGSTHAPPPLPLPGAALWSTSSGTAADRHVAAPQTQSSYDEQPRHAAAASGVGAAASTAGTATGRAANSQLAYSGGGTHAVQIITARLPAFRNEDATVTDSGDRTHGGRLTRGAAGGARRSPDTDDTATEALSSTALAAAVSPPYQHPPHHHSAPDTATATAAAAAATQPMWAAHRPRSQPASAPPQVSFNLSTNAPPQHPQRHSRAPPGRRAYVRRGGDTASDSTSDSGSSSGGDRRRGGSDVHSNTLLAASAAAREPSSGIVKRPLKELMPLLRSRGTLALKHIHHGRRPHPRLFQLLDCMDTYRGSEVLMPHLTWAVPDAARERGGLARARGSRRGVALPTGLSLDQQEVPYTTALNLIQLEAVYVGIGRGIREPHTSLFHHGKQHGGSDGAAVAVVLDDGDRPVANGMCAVFVFASRAVAVSFLHEDDRQAWVGAMMGVVERNRTLAS</sequence>
<organism evidence="2 3">
    <name type="scientific">Novymonas esmeraldas</name>
    <dbReference type="NCBI Taxonomy" id="1808958"/>
    <lineage>
        <taxon>Eukaryota</taxon>
        <taxon>Discoba</taxon>
        <taxon>Euglenozoa</taxon>
        <taxon>Kinetoplastea</taxon>
        <taxon>Metakinetoplastina</taxon>
        <taxon>Trypanosomatida</taxon>
        <taxon>Trypanosomatidae</taxon>
        <taxon>Novymonas</taxon>
    </lineage>
</organism>
<feature type="compositionally biased region" description="Low complexity" evidence="1">
    <location>
        <begin position="157"/>
        <end position="169"/>
    </location>
</feature>
<evidence type="ECO:0000313" key="3">
    <source>
        <dbReference type="Proteomes" id="UP001430356"/>
    </source>
</evidence>
<keyword evidence="3" id="KW-1185">Reference proteome</keyword>
<feature type="compositionally biased region" description="Low complexity" evidence="1">
    <location>
        <begin position="727"/>
        <end position="738"/>
    </location>
</feature>
<feature type="compositionally biased region" description="Low complexity" evidence="1">
    <location>
        <begin position="194"/>
        <end position="208"/>
    </location>
</feature>
<evidence type="ECO:0000313" key="2">
    <source>
        <dbReference type="EMBL" id="KAK7197414.1"/>
    </source>
</evidence>
<comment type="caution">
    <text evidence="2">The sequence shown here is derived from an EMBL/GenBank/DDBJ whole genome shotgun (WGS) entry which is preliminary data.</text>
</comment>
<feature type="compositionally biased region" description="Low complexity" evidence="1">
    <location>
        <begin position="222"/>
        <end position="235"/>
    </location>
</feature>
<feature type="compositionally biased region" description="Low complexity" evidence="1">
    <location>
        <begin position="43"/>
        <end position="65"/>
    </location>
</feature>
<name>A0AAW0EWX3_9TRYP</name>
<feature type="compositionally biased region" description="Polar residues" evidence="1">
    <location>
        <begin position="24"/>
        <end position="33"/>
    </location>
</feature>